<feature type="region of interest" description="Disordered" evidence="1">
    <location>
        <begin position="129"/>
        <end position="173"/>
    </location>
</feature>
<proteinExistence type="predicted"/>
<comment type="caution">
    <text evidence="2">The sequence shown here is derived from an EMBL/GenBank/DDBJ whole genome shotgun (WGS) entry which is preliminary data.</text>
</comment>
<reference evidence="2 3" key="1">
    <citation type="journal article" date="2019" name="Nat. Microbiol.">
        <title>Mediterranean grassland soil C-N compound turnover is dependent on rainfall and depth, and is mediated by genomically divergent microorganisms.</title>
        <authorList>
            <person name="Diamond S."/>
            <person name="Andeer P.F."/>
            <person name="Li Z."/>
            <person name="Crits-Christoph A."/>
            <person name="Burstein D."/>
            <person name="Anantharaman K."/>
            <person name="Lane K.R."/>
            <person name="Thomas B.C."/>
            <person name="Pan C."/>
            <person name="Northen T.R."/>
            <person name="Banfield J.F."/>
        </authorList>
    </citation>
    <scope>NUCLEOTIDE SEQUENCE [LARGE SCALE GENOMIC DNA]</scope>
    <source>
        <strain evidence="2">WS_3</strain>
    </source>
</reference>
<sequence>MIEGPEKLPAGARGQGRKRSTMSSSQSQLWETVDVIREADGRYGREAYFFVMAALGATIRTLPPERLRDPERRHLSGRELLRGAVALARREFGSLAPTVFREWGVLLGEDIGRIVFQLVESGQLSARPEDTLEDFREGPDLLTELGERAGRPSNDTGKAGPGSRGGRGPEHRP</sequence>
<protein>
    <submittedName>
        <fullName evidence="2">Uncharacterized protein</fullName>
    </submittedName>
</protein>
<dbReference type="InterPro" id="IPR026406">
    <property type="entry name" value="Ver/Plancto_CHP"/>
</dbReference>
<dbReference type="AlphaFoldDB" id="A0A538SB62"/>
<name>A0A538SB62_UNCEI</name>
<evidence type="ECO:0000256" key="1">
    <source>
        <dbReference type="SAM" id="MobiDB-lite"/>
    </source>
</evidence>
<dbReference type="EMBL" id="VBOT01000136">
    <property type="protein sequence ID" value="TMQ48614.1"/>
    <property type="molecule type" value="Genomic_DNA"/>
</dbReference>
<dbReference type="NCBIfam" id="TIGR04138">
    <property type="entry name" value="Plancto_Ver_chp"/>
    <property type="match status" value="1"/>
</dbReference>
<feature type="region of interest" description="Disordered" evidence="1">
    <location>
        <begin position="1"/>
        <end position="25"/>
    </location>
</feature>
<evidence type="ECO:0000313" key="3">
    <source>
        <dbReference type="Proteomes" id="UP000320184"/>
    </source>
</evidence>
<feature type="compositionally biased region" description="Basic and acidic residues" evidence="1">
    <location>
        <begin position="129"/>
        <end position="150"/>
    </location>
</feature>
<gene>
    <name evidence="2" type="ORF">E6K73_11515</name>
</gene>
<accession>A0A538SB62</accession>
<dbReference type="Proteomes" id="UP000320184">
    <property type="component" value="Unassembled WGS sequence"/>
</dbReference>
<organism evidence="2 3">
    <name type="scientific">Eiseniibacteriota bacterium</name>
    <dbReference type="NCBI Taxonomy" id="2212470"/>
    <lineage>
        <taxon>Bacteria</taxon>
        <taxon>Candidatus Eiseniibacteriota</taxon>
    </lineage>
</organism>
<evidence type="ECO:0000313" key="2">
    <source>
        <dbReference type="EMBL" id="TMQ48614.1"/>
    </source>
</evidence>